<protein>
    <submittedName>
        <fullName evidence="1">Uncharacterized protein</fullName>
    </submittedName>
</protein>
<dbReference type="EMBL" id="FZOO01000007">
    <property type="protein sequence ID" value="SNS77379.1"/>
    <property type="molecule type" value="Genomic_DNA"/>
</dbReference>
<reference evidence="2" key="1">
    <citation type="submission" date="2017-06" db="EMBL/GenBank/DDBJ databases">
        <authorList>
            <person name="Varghese N."/>
            <person name="Submissions S."/>
        </authorList>
    </citation>
    <scope>NUCLEOTIDE SEQUENCE [LARGE SCALE GENOMIC DNA]</scope>
    <source>
        <strain evidence="2">DSM 46839</strain>
    </source>
</reference>
<evidence type="ECO:0000313" key="2">
    <source>
        <dbReference type="Proteomes" id="UP000198373"/>
    </source>
</evidence>
<keyword evidence="2" id="KW-1185">Reference proteome</keyword>
<dbReference type="Proteomes" id="UP000198373">
    <property type="component" value="Unassembled WGS sequence"/>
</dbReference>
<name>A0A239H7K0_9ACTN</name>
<sequence>MRTGAVEASLAQLAARMCAPGGGATSADDR</sequence>
<organism evidence="1 2">
    <name type="scientific">Geodermatophilus pulveris</name>
    <dbReference type="NCBI Taxonomy" id="1564159"/>
    <lineage>
        <taxon>Bacteria</taxon>
        <taxon>Bacillati</taxon>
        <taxon>Actinomycetota</taxon>
        <taxon>Actinomycetes</taxon>
        <taxon>Geodermatophilales</taxon>
        <taxon>Geodermatophilaceae</taxon>
        <taxon>Geodermatophilus</taxon>
    </lineage>
</organism>
<gene>
    <name evidence="1" type="ORF">SAMN06893096_107245</name>
</gene>
<proteinExistence type="predicted"/>
<dbReference type="AlphaFoldDB" id="A0A239H7K0"/>
<accession>A0A239H7K0</accession>
<evidence type="ECO:0000313" key="1">
    <source>
        <dbReference type="EMBL" id="SNS77379.1"/>
    </source>
</evidence>